<keyword evidence="3" id="KW-0175">Coiled coil</keyword>
<dbReference type="SUPFAM" id="SSF52540">
    <property type="entry name" value="P-loop containing nucleoside triphosphate hydrolases"/>
    <property type="match status" value="1"/>
</dbReference>
<keyword evidence="6" id="KW-1185">Reference proteome</keyword>
<dbReference type="InterPro" id="IPR009091">
    <property type="entry name" value="RCC1/BLIP-II"/>
</dbReference>
<dbReference type="PROSITE" id="PS50012">
    <property type="entry name" value="RCC1_3"/>
    <property type="match status" value="2"/>
</dbReference>
<dbReference type="InParanoid" id="A0A1D3D8C2"/>
<evidence type="ECO:0000256" key="2">
    <source>
        <dbReference type="PROSITE-ProRule" id="PRU00235"/>
    </source>
</evidence>
<dbReference type="GO" id="GO:0016301">
    <property type="term" value="F:kinase activity"/>
    <property type="evidence" value="ECO:0007669"/>
    <property type="project" value="InterPro"/>
</dbReference>
<feature type="repeat" description="RCC1" evidence="2">
    <location>
        <begin position="477"/>
        <end position="535"/>
    </location>
</feature>
<comment type="caution">
    <text evidence="5">The sequence shown here is derived from an EMBL/GenBank/DDBJ whole genome shotgun (WGS) entry which is preliminary data.</text>
</comment>
<dbReference type="VEuPathDB" id="ToxoDB:cyc_01799"/>
<feature type="coiled-coil region" evidence="3">
    <location>
        <begin position="389"/>
        <end position="416"/>
    </location>
</feature>
<dbReference type="InterPro" id="IPR051210">
    <property type="entry name" value="Ub_ligase/GEF_domain"/>
</dbReference>
<proteinExistence type="predicted"/>
<dbReference type="InterPro" id="IPR027417">
    <property type="entry name" value="P-loop_NTPase"/>
</dbReference>
<evidence type="ECO:0000259" key="4">
    <source>
        <dbReference type="Pfam" id="PF00485"/>
    </source>
</evidence>
<dbReference type="Pfam" id="PF00415">
    <property type="entry name" value="RCC1"/>
    <property type="match status" value="1"/>
</dbReference>
<name>A0A1D3D8C2_9EIME</name>
<accession>A0A1D3D8C2</accession>
<protein>
    <submittedName>
        <fullName evidence="5">Phosphatidylinositide phosphatase related protein</fullName>
    </submittedName>
</protein>
<dbReference type="PANTHER" id="PTHR22870:SF408">
    <property type="entry name" value="OS09G0560450 PROTEIN"/>
    <property type="match status" value="1"/>
</dbReference>
<dbReference type="Gene3D" id="3.40.50.300">
    <property type="entry name" value="P-loop containing nucleotide triphosphate hydrolases"/>
    <property type="match status" value="2"/>
</dbReference>
<keyword evidence="1" id="KW-0677">Repeat</keyword>
<dbReference type="GO" id="GO:0005524">
    <property type="term" value="F:ATP binding"/>
    <property type="evidence" value="ECO:0007669"/>
    <property type="project" value="InterPro"/>
</dbReference>
<dbReference type="SUPFAM" id="SSF50985">
    <property type="entry name" value="RCC1/BLIP-II"/>
    <property type="match status" value="1"/>
</dbReference>
<dbReference type="InterPro" id="IPR000408">
    <property type="entry name" value="Reg_chr_condens"/>
</dbReference>
<evidence type="ECO:0000256" key="1">
    <source>
        <dbReference type="ARBA" id="ARBA00022737"/>
    </source>
</evidence>
<dbReference type="VEuPathDB" id="ToxoDB:LOC34618746"/>
<dbReference type="EMBL" id="JROU02000300">
    <property type="protein sequence ID" value="OEH79712.1"/>
    <property type="molecule type" value="Genomic_DNA"/>
</dbReference>
<gene>
    <name evidence="5" type="ORF">cyc_01799</name>
</gene>
<sequence length="914" mass="98403">MSRLVHPWRSTCSLGPPFRKCFTSLKARDTPQSRVFRRIVCKTSSCICESPPADVSSDTWKRCGMICTLAPTALLSSTFLPASRYRGHLQGLSISLRTTGTARVPTGCGESTGAALLRKVRPLSRLKGSGHTSRYFSSDFAPLLRLSLVSLPCGYSRWWRLLGLGSPGAVGTLHDIPLPLSGAAVSLALGGAGLVVALDGILMGALLGTPQRRGPSEPVMLHKILPERSDASNIHRKKLLQHLCRSEDLGIPVMLRAPLTALSVPSPEGPVTEEEVRFVKVAAGLHHFAAVTAHGVLYTWGRGGSLGAGSPLGHGDSKDRSRPTLVGQFVDTEEFVVDVACGAASTCVVTSSGRVFSSGAADFGLNGSGMLVSSKVFKELEFFRGVLSSGFLEAQRRNEEGQLQQLEALRKNWDQQGGSPSYLPKKPFEAAQNSTLETPLGSSAASNCTGHLPADTRERLPSVFCGVFHCGLLTPEGCLWMWGRNNRMQLSKEKSVMASGGESNYPLLAEFFTRSDVQLEGCALGPFHSLAVARNGMVYEWGGERAEAPHAVDMHWRYPGSIFKGRVTKVAAGGDSSATAFSAVLTEKGEIFFWGPGASLLPLGQDAAEYRTPELFLCVAVSLVRSASTAGPFNIANLRHLLVPEGIAIGDLSRYLTVGLFVVHLSDTHILVPSAQAPYGAQGAEKPQCVSNNVQPPSIIGKSEQENHSWRVLVAIGGIPGSGKSTLARRLQTELNSAAKDLFCSCLLGQSSTTEDYIHKPDEQDTALVAEPVGLVGIDGFHYGRSELDKAALRHLKTKAEACTFPTFHHSVKDPESKGCTIAKDTRVVLVEGLYTLLVDEGPPKHELFDLTIFIDTPKHVAESRVVKRHLLSGIAQTEEDARLRWEDNDSLNADYILSQLCLDQLDVMVRGEN</sequence>
<reference evidence="5 6" key="1">
    <citation type="journal article" date="2016" name="BMC Genomics">
        <title>Comparative genomics reveals Cyclospora cayetanensis possesses coccidia-like metabolism and invasion components but unique surface antigens.</title>
        <authorList>
            <person name="Liu S."/>
            <person name="Wang L."/>
            <person name="Zheng H."/>
            <person name="Xu Z."/>
            <person name="Roellig D.M."/>
            <person name="Li N."/>
            <person name="Frace M.A."/>
            <person name="Tang K."/>
            <person name="Arrowood M.J."/>
            <person name="Moss D.M."/>
            <person name="Zhang L."/>
            <person name="Feng Y."/>
            <person name="Xiao L."/>
        </authorList>
    </citation>
    <scope>NUCLEOTIDE SEQUENCE [LARGE SCALE GENOMIC DNA]</scope>
    <source>
        <strain evidence="5 6">CHN_HEN01</strain>
    </source>
</reference>
<organism evidence="5 6">
    <name type="scientific">Cyclospora cayetanensis</name>
    <dbReference type="NCBI Taxonomy" id="88456"/>
    <lineage>
        <taxon>Eukaryota</taxon>
        <taxon>Sar</taxon>
        <taxon>Alveolata</taxon>
        <taxon>Apicomplexa</taxon>
        <taxon>Conoidasida</taxon>
        <taxon>Coccidia</taxon>
        <taxon>Eucoccidiorida</taxon>
        <taxon>Eimeriorina</taxon>
        <taxon>Eimeriidae</taxon>
        <taxon>Cyclospora</taxon>
    </lineage>
</organism>
<dbReference type="Proteomes" id="UP000095192">
    <property type="component" value="Unassembled WGS sequence"/>
</dbReference>
<evidence type="ECO:0000256" key="3">
    <source>
        <dbReference type="SAM" id="Coils"/>
    </source>
</evidence>
<dbReference type="Pfam" id="PF00485">
    <property type="entry name" value="PRK"/>
    <property type="match status" value="1"/>
</dbReference>
<dbReference type="PANTHER" id="PTHR22870">
    <property type="entry name" value="REGULATOR OF CHROMOSOME CONDENSATION"/>
    <property type="match status" value="1"/>
</dbReference>
<evidence type="ECO:0000313" key="5">
    <source>
        <dbReference type="EMBL" id="OEH79712.1"/>
    </source>
</evidence>
<dbReference type="InterPro" id="IPR006083">
    <property type="entry name" value="PRK/URK"/>
</dbReference>
<dbReference type="Gene3D" id="2.130.10.30">
    <property type="entry name" value="Regulator of chromosome condensation 1/beta-lactamase-inhibitor protein II"/>
    <property type="match status" value="2"/>
</dbReference>
<dbReference type="AlphaFoldDB" id="A0A1D3D8C2"/>
<evidence type="ECO:0000313" key="6">
    <source>
        <dbReference type="Proteomes" id="UP000095192"/>
    </source>
</evidence>
<feature type="repeat" description="RCC1" evidence="2">
    <location>
        <begin position="295"/>
        <end position="352"/>
    </location>
</feature>
<feature type="domain" description="Phosphoribulokinase/uridine kinase" evidence="4">
    <location>
        <begin position="714"/>
        <end position="869"/>
    </location>
</feature>